<keyword evidence="4" id="KW-0560">Oxidoreductase</keyword>
<dbReference type="InterPro" id="IPR013149">
    <property type="entry name" value="ADH-like_C"/>
</dbReference>
<gene>
    <name evidence="6" type="ORF">MNBD_ACTINO01-80</name>
</gene>
<dbReference type="EMBL" id="UOEI01000631">
    <property type="protein sequence ID" value="VAW08714.1"/>
    <property type="molecule type" value="Genomic_DNA"/>
</dbReference>
<keyword evidence="2" id="KW-0479">Metal-binding</keyword>
<dbReference type="GO" id="GO:0016491">
    <property type="term" value="F:oxidoreductase activity"/>
    <property type="evidence" value="ECO:0007669"/>
    <property type="project" value="UniProtKB-KW"/>
</dbReference>
<dbReference type="InterPro" id="IPR011032">
    <property type="entry name" value="GroES-like_sf"/>
</dbReference>
<dbReference type="InterPro" id="IPR036291">
    <property type="entry name" value="NAD(P)-bd_dom_sf"/>
</dbReference>
<organism evidence="6">
    <name type="scientific">hydrothermal vent metagenome</name>
    <dbReference type="NCBI Taxonomy" id="652676"/>
    <lineage>
        <taxon>unclassified sequences</taxon>
        <taxon>metagenomes</taxon>
        <taxon>ecological metagenomes</taxon>
    </lineage>
</organism>
<dbReference type="InterPro" id="IPR002328">
    <property type="entry name" value="ADH_Zn_CS"/>
</dbReference>
<name>A0A3B0TJ99_9ZZZZ</name>
<proteinExistence type="predicted"/>
<keyword evidence="3" id="KW-0862">Zinc</keyword>
<dbReference type="AlphaFoldDB" id="A0A3B0TJ99"/>
<dbReference type="SUPFAM" id="SSF50129">
    <property type="entry name" value="GroES-like"/>
    <property type="match status" value="1"/>
</dbReference>
<evidence type="ECO:0000313" key="6">
    <source>
        <dbReference type="EMBL" id="VAW08714.1"/>
    </source>
</evidence>
<comment type="cofactor">
    <cofactor evidence="1">
        <name>Zn(2+)</name>
        <dbReference type="ChEBI" id="CHEBI:29105"/>
    </cofactor>
</comment>
<dbReference type="InterPro" id="IPR013154">
    <property type="entry name" value="ADH-like_N"/>
</dbReference>
<evidence type="ECO:0000259" key="5">
    <source>
        <dbReference type="SMART" id="SM00829"/>
    </source>
</evidence>
<dbReference type="SUPFAM" id="SSF51735">
    <property type="entry name" value="NAD(P)-binding Rossmann-fold domains"/>
    <property type="match status" value="1"/>
</dbReference>
<dbReference type="Gene3D" id="3.90.180.10">
    <property type="entry name" value="Medium-chain alcohol dehydrogenases, catalytic domain"/>
    <property type="match status" value="1"/>
</dbReference>
<dbReference type="Gene3D" id="3.40.50.720">
    <property type="entry name" value="NAD(P)-binding Rossmann-like Domain"/>
    <property type="match status" value="1"/>
</dbReference>
<dbReference type="InterPro" id="IPR020843">
    <property type="entry name" value="ER"/>
</dbReference>
<accession>A0A3B0TJ99</accession>
<reference evidence="6" key="1">
    <citation type="submission" date="2018-06" db="EMBL/GenBank/DDBJ databases">
        <authorList>
            <person name="Zhirakovskaya E."/>
        </authorList>
    </citation>
    <scope>NUCLEOTIDE SEQUENCE</scope>
</reference>
<sequence>MRAVVYHGPHDLRVSEVPDATIEDPGDVIVATAATSMCGSDLYLYQGEMPDLAMIGRTILGHEIVGEVVAVGSDVTRFSAGDRVTFPFSVSCGTCPMCSLGLTGHCSTSGKAIYGFRELAGSHAEFVRVPLADGHLRHVPDVIDDAAAVLLSCNLPAALIVVDAADVQRDDVVAIVGAGPTGLLALQLLTDRLERPPFVLDRVPHRLDRAASLGGIPIDVETDPVADIIGEATDGLGVDAVVEFAGRGDAFDLATSILRPGGVLSGGGVYRVETAHPTSLALLFANDLQIRLNGLANVLPEIDRAAAAVTEGIVDPNGVFSHHIGLEEIPVAAEAFSRRDDGFHKMLVTLDR</sequence>
<dbReference type="SMART" id="SM00829">
    <property type="entry name" value="PKS_ER"/>
    <property type="match status" value="1"/>
</dbReference>
<dbReference type="GO" id="GO:0008270">
    <property type="term" value="F:zinc ion binding"/>
    <property type="evidence" value="ECO:0007669"/>
    <property type="project" value="InterPro"/>
</dbReference>
<evidence type="ECO:0000256" key="2">
    <source>
        <dbReference type="ARBA" id="ARBA00022723"/>
    </source>
</evidence>
<feature type="domain" description="Enoyl reductase (ER)" evidence="5">
    <location>
        <begin position="8"/>
        <end position="348"/>
    </location>
</feature>
<dbReference type="PANTHER" id="PTHR42813">
    <property type="entry name" value="ZINC-TYPE ALCOHOL DEHYDROGENASE-LIKE"/>
    <property type="match status" value="1"/>
</dbReference>
<evidence type="ECO:0000256" key="3">
    <source>
        <dbReference type="ARBA" id="ARBA00022833"/>
    </source>
</evidence>
<dbReference type="Pfam" id="PF00107">
    <property type="entry name" value="ADH_zinc_N"/>
    <property type="match status" value="1"/>
</dbReference>
<protein>
    <recommendedName>
        <fullName evidence="5">Enoyl reductase (ER) domain-containing protein</fullName>
    </recommendedName>
</protein>
<dbReference type="PANTHER" id="PTHR42813:SF2">
    <property type="entry name" value="DEHYDROGENASE, ZINC-CONTAINING, PUTATIVE (AFU_ORTHOLOGUE AFUA_2G02810)-RELATED"/>
    <property type="match status" value="1"/>
</dbReference>
<evidence type="ECO:0000256" key="1">
    <source>
        <dbReference type="ARBA" id="ARBA00001947"/>
    </source>
</evidence>
<dbReference type="PROSITE" id="PS00059">
    <property type="entry name" value="ADH_ZINC"/>
    <property type="match status" value="1"/>
</dbReference>
<evidence type="ECO:0000256" key="4">
    <source>
        <dbReference type="ARBA" id="ARBA00023002"/>
    </source>
</evidence>
<dbReference type="Pfam" id="PF08240">
    <property type="entry name" value="ADH_N"/>
    <property type="match status" value="1"/>
</dbReference>